<dbReference type="InterPro" id="IPR019374">
    <property type="entry name" value="Ribosomal_mS22"/>
</dbReference>
<keyword evidence="2" id="KW-1185">Reference proteome</keyword>
<organism evidence="1 2">
    <name type="scientific">Lymnaea stagnalis</name>
    <name type="common">Great pond snail</name>
    <name type="synonym">Helix stagnalis</name>
    <dbReference type="NCBI Taxonomy" id="6523"/>
    <lineage>
        <taxon>Eukaryota</taxon>
        <taxon>Metazoa</taxon>
        <taxon>Spiralia</taxon>
        <taxon>Lophotrochozoa</taxon>
        <taxon>Mollusca</taxon>
        <taxon>Gastropoda</taxon>
        <taxon>Heterobranchia</taxon>
        <taxon>Euthyneura</taxon>
        <taxon>Panpulmonata</taxon>
        <taxon>Hygrophila</taxon>
        <taxon>Lymnaeoidea</taxon>
        <taxon>Lymnaeidae</taxon>
        <taxon>Lymnaea</taxon>
    </lineage>
</organism>
<dbReference type="PANTHER" id="PTHR13071">
    <property type="entry name" value="MITOCHONDRIAL 28S RIBOSOMAL PROTEIN S22"/>
    <property type="match status" value="1"/>
</dbReference>
<dbReference type="Proteomes" id="UP001497497">
    <property type="component" value="Unassembled WGS sequence"/>
</dbReference>
<dbReference type="PANTHER" id="PTHR13071:SF4">
    <property type="entry name" value="SMALL RIBOSOMAL SUBUNIT PROTEIN MS22"/>
    <property type="match status" value="1"/>
</dbReference>
<dbReference type="GO" id="GO:0003735">
    <property type="term" value="F:structural constituent of ribosome"/>
    <property type="evidence" value="ECO:0007669"/>
    <property type="project" value="TreeGrafter"/>
</dbReference>
<dbReference type="AlphaFoldDB" id="A0AAV2IL97"/>
<name>A0AAV2IL97_LYMST</name>
<dbReference type="Pfam" id="PF10245">
    <property type="entry name" value="MRP-S22"/>
    <property type="match status" value="1"/>
</dbReference>
<evidence type="ECO:0000313" key="1">
    <source>
        <dbReference type="EMBL" id="CAL1546863.1"/>
    </source>
</evidence>
<accession>A0AAV2IL97</accession>
<gene>
    <name evidence="1" type="ORF">GSLYS_00020240001</name>
</gene>
<sequence>MAAPLKSVLLIAKNANLLKNNIALSCFARHMTCRSKEFQSAHTSETLSEKDPFPIFSDKKVQDLLYRITGFDLLKAAGPQKKPIQAPSYKLLTDEELQKELHDARMKLKARLQMPPYMNPRKRNITPLSIDPDLANFDSSNYVFVDISFGVKDRKRNVLIRETDGTLRIAPWDVKERMNQIFNPREGRHYIKPKIFEEQRLEKLIVEKRFVYILDRACCQFEPDDPDFVRTTHRVYNAINNNQEYDILRSTRHFGSLAFYLAWNHIIDNLLLDMINRDLLSDAVDLINLHCIIHQSSPCSQAISQLESPDKVAIIQTYIKTEATIKPQLELSLQAFQDASKNKRKTN</sequence>
<reference evidence="1 2" key="1">
    <citation type="submission" date="2024-04" db="EMBL/GenBank/DDBJ databases">
        <authorList>
            <consortium name="Genoscope - CEA"/>
            <person name="William W."/>
        </authorList>
    </citation>
    <scope>NUCLEOTIDE SEQUENCE [LARGE SCALE GENOMIC DNA]</scope>
</reference>
<evidence type="ECO:0008006" key="3">
    <source>
        <dbReference type="Google" id="ProtNLM"/>
    </source>
</evidence>
<evidence type="ECO:0000313" key="2">
    <source>
        <dbReference type="Proteomes" id="UP001497497"/>
    </source>
</evidence>
<proteinExistence type="predicted"/>
<comment type="caution">
    <text evidence="1">The sequence shown here is derived from an EMBL/GenBank/DDBJ whole genome shotgun (WGS) entry which is preliminary data.</text>
</comment>
<dbReference type="GO" id="GO:0005763">
    <property type="term" value="C:mitochondrial small ribosomal subunit"/>
    <property type="evidence" value="ECO:0007669"/>
    <property type="project" value="TreeGrafter"/>
</dbReference>
<dbReference type="EMBL" id="CAXITT010000866">
    <property type="protein sequence ID" value="CAL1546863.1"/>
    <property type="molecule type" value="Genomic_DNA"/>
</dbReference>
<protein>
    <recommendedName>
        <fullName evidence="3">Mitochondrial ribosomal protein S22</fullName>
    </recommendedName>
</protein>